<dbReference type="OrthoDB" id="9984533at2759"/>
<name>G9NKZ6_HYPAI</name>
<evidence type="ECO:0000313" key="5">
    <source>
        <dbReference type="Proteomes" id="UP000005426"/>
    </source>
</evidence>
<dbReference type="Gene3D" id="3.90.25.10">
    <property type="entry name" value="UDP-galactose 4-epimerase, domain 1"/>
    <property type="match status" value="1"/>
</dbReference>
<proteinExistence type="predicted"/>
<evidence type="ECO:0000256" key="2">
    <source>
        <dbReference type="ARBA" id="ARBA00023002"/>
    </source>
</evidence>
<dbReference type="GO" id="GO:0016491">
    <property type="term" value="F:oxidoreductase activity"/>
    <property type="evidence" value="ECO:0007669"/>
    <property type="project" value="UniProtKB-KW"/>
</dbReference>
<reference evidence="4 5" key="1">
    <citation type="journal article" date="2011" name="Genome Biol.">
        <title>Comparative genome sequence analysis underscores mycoparasitism as the ancestral life style of Trichoderma.</title>
        <authorList>
            <person name="Kubicek C.P."/>
            <person name="Herrera-Estrella A."/>
            <person name="Seidl-Seiboth V."/>
            <person name="Martinez D.A."/>
            <person name="Druzhinina I.S."/>
            <person name="Thon M."/>
            <person name="Zeilinger S."/>
            <person name="Casas-Flores S."/>
            <person name="Horwitz B.A."/>
            <person name="Mukherjee P.K."/>
            <person name="Mukherjee M."/>
            <person name="Kredics L."/>
            <person name="Alcaraz L.D."/>
            <person name="Aerts A."/>
            <person name="Antal Z."/>
            <person name="Atanasova L."/>
            <person name="Cervantes-Badillo M.G."/>
            <person name="Challacombe J."/>
            <person name="Chertkov O."/>
            <person name="McCluskey K."/>
            <person name="Coulpier F."/>
            <person name="Deshpande N."/>
            <person name="von Doehren H."/>
            <person name="Ebbole D.J."/>
            <person name="Esquivel-Naranjo E.U."/>
            <person name="Fekete E."/>
            <person name="Flipphi M."/>
            <person name="Glaser F."/>
            <person name="Gomez-Rodriguez E.Y."/>
            <person name="Gruber S."/>
            <person name="Han C."/>
            <person name="Henrissat B."/>
            <person name="Hermosa R."/>
            <person name="Hernandez-Onate M."/>
            <person name="Karaffa L."/>
            <person name="Kosti I."/>
            <person name="Le Crom S."/>
            <person name="Lindquist E."/>
            <person name="Lucas S."/>
            <person name="Luebeck M."/>
            <person name="Luebeck P.S."/>
            <person name="Margeot A."/>
            <person name="Metz B."/>
            <person name="Misra M."/>
            <person name="Nevalainen H."/>
            <person name="Omann M."/>
            <person name="Packer N."/>
            <person name="Perrone G."/>
            <person name="Uresti-Rivera E.E."/>
            <person name="Salamov A."/>
            <person name="Schmoll M."/>
            <person name="Seiboth B."/>
            <person name="Shapiro H."/>
            <person name="Sukno S."/>
            <person name="Tamayo-Ramos J.A."/>
            <person name="Tisch D."/>
            <person name="Wiest A."/>
            <person name="Wilkinson H.H."/>
            <person name="Zhang M."/>
            <person name="Coutinho P.M."/>
            <person name="Kenerley C.M."/>
            <person name="Monte E."/>
            <person name="Baker S.E."/>
            <person name="Grigoriev I.V."/>
        </authorList>
    </citation>
    <scope>NUCLEOTIDE SEQUENCE [LARGE SCALE GENOMIC DNA]</scope>
    <source>
        <strain evidence="5">ATCC 20476 / IMI 206040</strain>
    </source>
</reference>
<keyword evidence="2" id="KW-0560">Oxidoreductase</keyword>
<evidence type="ECO:0000313" key="4">
    <source>
        <dbReference type="EMBL" id="EHK48565.1"/>
    </source>
</evidence>
<organism evidence="4 5">
    <name type="scientific">Hypocrea atroviridis (strain ATCC 20476 / IMI 206040)</name>
    <name type="common">Trichoderma atroviride</name>
    <dbReference type="NCBI Taxonomy" id="452589"/>
    <lineage>
        <taxon>Eukaryota</taxon>
        <taxon>Fungi</taxon>
        <taxon>Dikarya</taxon>
        <taxon>Ascomycota</taxon>
        <taxon>Pezizomycotina</taxon>
        <taxon>Sordariomycetes</taxon>
        <taxon>Hypocreomycetidae</taxon>
        <taxon>Hypocreales</taxon>
        <taxon>Hypocreaceae</taxon>
        <taxon>Trichoderma</taxon>
    </lineage>
</organism>
<protein>
    <recommendedName>
        <fullName evidence="3">NmrA-like domain-containing protein</fullName>
    </recommendedName>
</protein>
<dbReference type="EMBL" id="ABDG02000018">
    <property type="protein sequence ID" value="EHK48565.1"/>
    <property type="molecule type" value="Genomic_DNA"/>
</dbReference>
<dbReference type="eggNOG" id="ENOG502SHHA">
    <property type="taxonomic scope" value="Eukaryota"/>
</dbReference>
<dbReference type="PANTHER" id="PTHR47706">
    <property type="entry name" value="NMRA-LIKE FAMILY PROTEIN"/>
    <property type="match status" value="1"/>
</dbReference>
<evidence type="ECO:0000256" key="1">
    <source>
        <dbReference type="ARBA" id="ARBA00022857"/>
    </source>
</evidence>
<dbReference type="STRING" id="452589.G9NKZ6"/>
<dbReference type="KEGG" id="tatv:25785187"/>
<dbReference type="AlphaFoldDB" id="G9NKZ6"/>
<dbReference type="InterPro" id="IPR036291">
    <property type="entry name" value="NAD(P)-bd_dom_sf"/>
</dbReference>
<dbReference type="GeneID" id="25785187"/>
<dbReference type="Gene3D" id="3.40.50.720">
    <property type="entry name" value="NAD(P)-binding Rossmann-like Domain"/>
    <property type="match status" value="1"/>
</dbReference>
<dbReference type="Proteomes" id="UP000005426">
    <property type="component" value="Unassembled WGS sequence"/>
</dbReference>
<accession>G9NKZ6</accession>
<comment type="caution">
    <text evidence="4">The sequence shown here is derived from an EMBL/GenBank/DDBJ whole genome shotgun (WGS) entry which is preliminary data.</text>
</comment>
<dbReference type="CDD" id="cd05259">
    <property type="entry name" value="PCBER_SDR_a"/>
    <property type="match status" value="1"/>
</dbReference>
<dbReference type="SUPFAM" id="SSF51735">
    <property type="entry name" value="NAD(P)-binding Rossmann-fold domains"/>
    <property type="match status" value="1"/>
</dbReference>
<keyword evidence="5" id="KW-1185">Reference proteome</keyword>
<dbReference type="OMA" id="IEWTIFL"/>
<dbReference type="InterPro" id="IPR045312">
    <property type="entry name" value="PCBER-like"/>
</dbReference>
<dbReference type="Pfam" id="PF05368">
    <property type="entry name" value="NmrA"/>
    <property type="match status" value="1"/>
</dbReference>
<gene>
    <name evidence="4" type="ORF">TRIATDRAFT_54172</name>
</gene>
<dbReference type="HOGENOM" id="CLU_044876_3_3_1"/>
<feature type="domain" description="NmrA-like" evidence="3">
    <location>
        <begin position="7"/>
        <end position="243"/>
    </location>
</feature>
<keyword evidence="1" id="KW-0521">NADP</keyword>
<evidence type="ECO:0000259" key="3">
    <source>
        <dbReference type="Pfam" id="PF05368"/>
    </source>
</evidence>
<sequence>MDPLTIKSVLVIGPSGNVGRSTIKALLDEKFDVTGLSRTSSQATLPSGVRHVKSDYSEASLREIFKGQDAVISTISSIVVGDALASQKAIINAAIAAGVKVFFPSEYGIDTSDRSASTYVPFLADKIEIMDYLKANEDKISWTALVTGSMFDWGLNIPGFGGWNLSTHSATIFDGGNIPYEATNLDQVGRGIAKCLKNPGLTRNQYVYVNSFTITQNEVLKALEKNMKEGFTVSQGSVEQLWKEGASQVKAGEPLGVLSMLSGAIYGKGNLAHFSSTRGLWNDRLNLPQESLGEFLGEYLAKNV</sequence>
<dbReference type="InterPro" id="IPR051609">
    <property type="entry name" value="NmrA/Isoflavone_reductase-like"/>
</dbReference>
<dbReference type="PANTHER" id="PTHR47706:SF10">
    <property type="entry name" value="NMRA-LIKE DOMAIN-CONTAINING PROTEIN"/>
    <property type="match status" value="1"/>
</dbReference>
<dbReference type="InterPro" id="IPR008030">
    <property type="entry name" value="NmrA-like"/>
</dbReference>